<evidence type="ECO:0000256" key="1">
    <source>
        <dbReference type="SAM" id="SignalP"/>
    </source>
</evidence>
<dbReference type="Gene3D" id="3.40.50.1820">
    <property type="entry name" value="alpha/beta hydrolase"/>
    <property type="match status" value="1"/>
</dbReference>
<reference evidence="2 3" key="1">
    <citation type="submission" date="2021-03" db="EMBL/GenBank/DDBJ databases">
        <title>Sequencing the genomes of 1000 actinobacteria strains.</title>
        <authorList>
            <person name="Klenk H.-P."/>
        </authorList>
    </citation>
    <scope>NUCLEOTIDE SEQUENCE [LARGE SCALE GENOMIC DNA]</scope>
    <source>
        <strain evidence="2 3">DSM 45510</strain>
    </source>
</reference>
<protein>
    <submittedName>
        <fullName evidence="2">Pimeloyl-ACP methyl ester carboxylesterase</fullName>
    </submittedName>
</protein>
<dbReference type="Proteomes" id="UP000741013">
    <property type="component" value="Unassembled WGS sequence"/>
</dbReference>
<feature type="chain" id="PRO_5047408429" evidence="1">
    <location>
        <begin position="28"/>
        <end position="469"/>
    </location>
</feature>
<evidence type="ECO:0000313" key="2">
    <source>
        <dbReference type="EMBL" id="MBP2186706.1"/>
    </source>
</evidence>
<dbReference type="SUPFAM" id="SSF53474">
    <property type="entry name" value="alpha/beta-Hydrolases"/>
    <property type="match status" value="1"/>
</dbReference>
<feature type="signal peptide" evidence="1">
    <location>
        <begin position="1"/>
        <end position="27"/>
    </location>
</feature>
<dbReference type="RefSeq" id="WP_245369638.1">
    <property type="nucleotide sequence ID" value="NZ_JAGGMS010000001.1"/>
</dbReference>
<comment type="caution">
    <text evidence="2">The sequence shown here is derived from an EMBL/GenBank/DDBJ whole genome shotgun (WGS) entry which is preliminary data.</text>
</comment>
<sequence>MKARIVALRRAVVLVVLLLAGSLTGGATGGAAEGTRDHHDTINGTEFRVKVPARWNGTLVLFSHGYYLAEYPPEPGQVMLATHPRTEQWLLDHGYALAASNYKGLVGYAVEDALRDQMAVLDWFEVHIGRPRQTVTSGMSMGALVSLGLAERHPKRFAGVLATCGEYDGNGTWNSGLDITFAIKELLAPGADIDLVKPRDAEASRDRLLEVIAEAQKSEQGRARLALAGALANIPGWSTTHQPAPTDLADRLSQQLAWVNTAYVYGIGPVGREDLERRAGGNPSGNVGIDYRRLLAQSAQRDLAVQAYRTAPGANLEADLDRLAKAPRIAPDPGALAYMYRHTVVRGSTPSPVLTLHTTGDGGAVPDQVRWYAEQVRRHGDPDRLRSAFLSRGGHCSYSAAEEIVSLQALLARVNTGRWSGVDPAGLNAAVGAFGPDDHQVMDLFTQETKAVSPSFTRYTAPRFLRPSR</sequence>
<proteinExistence type="predicted"/>
<organism evidence="2 3">
    <name type="scientific">Amycolatopsis magusensis</name>
    <dbReference type="NCBI Taxonomy" id="882444"/>
    <lineage>
        <taxon>Bacteria</taxon>
        <taxon>Bacillati</taxon>
        <taxon>Actinomycetota</taxon>
        <taxon>Actinomycetes</taxon>
        <taxon>Pseudonocardiales</taxon>
        <taxon>Pseudonocardiaceae</taxon>
        <taxon>Amycolatopsis</taxon>
    </lineage>
</organism>
<gene>
    <name evidence="2" type="ORF">JOM49_008232</name>
</gene>
<evidence type="ECO:0000313" key="3">
    <source>
        <dbReference type="Proteomes" id="UP000741013"/>
    </source>
</evidence>
<name>A0ABS4Q4U6_9PSEU</name>
<keyword evidence="3" id="KW-1185">Reference proteome</keyword>
<dbReference type="EMBL" id="JAGGMS010000001">
    <property type="protein sequence ID" value="MBP2186706.1"/>
    <property type="molecule type" value="Genomic_DNA"/>
</dbReference>
<keyword evidence="1" id="KW-0732">Signal</keyword>
<dbReference type="InterPro" id="IPR029058">
    <property type="entry name" value="AB_hydrolase_fold"/>
</dbReference>
<accession>A0ABS4Q4U6</accession>